<dbReference type="AlphaFoldDB" id="A0A061RQA0"/>
<dbReference type="EMBL" id="GBEZ01010638">
    <property type="protein sequence ID" value="JAC75062.1"/>
    <property type="molecule type" value="Transcribed_RNA"/>
</dbReference>
<accession>A0A061RQA0</accession>
<organism evidence="1">
    <name type="scientific">Tetraselmis sp. GSL018</name>
    <dbReference type="NCBI Taxonomy" id="582737"/>
    <lineage>
        <taxon>Eukaryota</taxon>
        <taxon>Viridiplantae</taxon>
        <taxon>Chlorophyta</taxon>
        <taxon>core chlorophytes</taxon>
        <taxon>Chlorodendrophyceae</taxon>
        <taxon>Chlorodendrales</taxon>
        <taxon>Chlorodendraceae</taxon>
        <taxon>Tetraselmis</taxon>
    </lineage>
</organism>
<gene>
    <name evidence="1" type="ORF">TSPGSL018_24191</name>
</gene>
<protein>
    <submittedName>
        <fullName evidence="1">Uncharacterized protein</fullName>
    </submittedName>
</protein>
<sequence length="55" mass="6424">VICSEKFSHASAGPERFFQGVHETKIFRKGFRARRIIFNPVQMFCQASIQHCPRK</sequence>
<evidence type="ECO:0000313" key="1">
    <source>
        <dbReference type="EMBL" id="JAC75062.1"/>
    </source>
</evidence>
<proteinExistence type="predicted"/>
<reference evidence="1" key="1">
    <citation type="submission" date="2014-05" db="EMBL/GenBank/DDBJ databases">
        <title>The transcriptome of the halophilic microalga Tetraselmis sp. GSL018 isolated from the Great Salt Lake, Utah.</title>
        <authorList>
            <person name="Jinkerson R.E."/>
            <person name="D'Adamo S."/>
            <person name="Posewitz M.C."/>
        </authorList>
    </citation>
    <scope>NUCLEOTIDE SEQUENCE</scope>
    <source>
        <strain evidence="1">GSL018</strain>
    </source>
</reference>
<name>A0A061RQA0_9CHLO</name>
<feature type="non-terminal residue" evidence="1">
    <location>
        <position position="1"/>
    </location>
</feature>